<dbReference type="RefSeq" id="WP_240256187.1">
    <property type="nucleotide sequence ID" value="NZ_JAKTTI010000020.1"/>
</dbReference>
<dbReference type="Gene3D" id="3.40.50.1820">
    <property type="entry name" value="alpha/beta hydrolase"/>
    <property type="match status" value="1"/>
</dbReference>
<gene>
    <name evidence="1" type="ORF">MJG50_13090</name>
</gene>
<dbReference type="PANTHER" id="PTHR48098:SF3">
    <property type="entry name" value="IRON(III) ENTEROBACTIN ESTERASE"/>
    <property type="match status" value="1"/>
</dbReference>
<dbReference type="PANTHER" id="PTHR48098">
    <property type="entry name" value="ENTEROCHELIN ESTERASE-RELATED"/>
    <property type="match status" value="1"/>
</dbReference>
<protein>
    <submittedName>
        <fullName evidence="1">Alpha/beta hydrolase-fold protein</fullName>
    </submittedName>
</protein>
<sequence length="242" mass="28369">MSNKGTVREMTIHSKTLKEDVELIIYYPVAYSPLYKYHILITQDGRDYFNLGRIARTADQLLHNHEIENTIIVGIPYANKIDRWNKYHPDGDKHQEYIRFLGEELVPFLDQKFPTYQMGLGRVLIGDSLGATVSLLAGLEYPHTFGKVIMQSPYVNEYILKKIESFQEPHLIELYHVIGKDETEVDTTNGNIENFIKPNREMNKSIIKKGFTYFYDEFDGDHKWTYWQPDIPRALVMMLKNE</sequence>
<dbReference type="Pfam" id="PF00756">
    <property type="entry name" value="Esterase"/>
    <property type="match status" value="1"/>
</dbReference>
<keyword evidence="1" id="KW-0378">Hydrolase</keyword>
<dbReference type="Proteomes" id="UP001431131">
    <property type="component" value="Unassembled WGS sequence"/>
</dbReference>
<name>A0AAW5E5Y5_9BACI</name>
<dbReference type="InterPro" id="IPR029058">
    <property type="entry name" value="AB_hydrolase_fold"/>
</dbReference>
<proteinExistence type="predicted"/>
<keyword evidence="2" id="KW-1185">Reference proteome</keyword>
<evidence type="ECO:0000313" key="2">
    <source>
        <dbReference type="Proteomes" id="UP001431131"/>
    </source>
</evidence>
<accession>A0AAW5E5Y5</accession>
<comment type="caution">
    <text evidence="1">The sequence shown here is derived from an EMBL/GenBank/DDBJ whole genome shotgun (WGS) entry which is preliminary data.</text>
</comment>
<dbReference type="InterPro" id="IPR000801">
    <property type="entry name" value="Esterase-like"/>
</dbReference>
<dbReference type="InterPro" id="IPR050583">
    <property type="entry name" value="Mycobacterial_A85_antigen"/>
</dbReference>
<evidence type="ECO:0000313" key="1">
    <source>
        <dbReference type="EMBL" id="MCH1626269.1"/>
    </source>
</evidence>
<dbReference type="GO" id="GO:0016787">
    <property type="term" value="F:hydrolase activity"/>
    <property type="evidence" value="ECO:0007669"/>
    <property type="project" value="UniProtKB-KW"/>
</dbReference>
<dbReference type="EMBL" id="JAKTTI010000020">
    <property type="protein sequence ID" value="MCH1626269.1"/>
    <property type="molecule type" value="Genomic_DNA"/>
</dbReference>
<reference evidence="1" key="1">
    <citation type="submission" date="2022-02" db="EMBL/GenBank/DDBJ databases">
        <title>Fredinandcohnia quinoae sp. nov. isolated from Chenopodium quinoa seeds.</title>
        <authorList>
            <person name="Saati-Santamaria Z."/>
            <person name="Flores-Felix J.D."/>
            <person name="Igual J.M."/>
            <person name="Velazquez E."/>
            <person name="Garcia-Fraile P."/>
            <person name="Martinez-Molina E."/>
        </authorList>
    </citation>
    <scope>NUCLEOTIDE SEQUENCE</scope>
    <source>
        <strain evidence="1">SECRCQ15</strain>
    </source>
</reference>
<organism evidence="1 2">
    <name type="scientific">Fredinandcohnia quinoae</name>
    <dbReference type="NCBI Taxonomy" id="2918902"/>
    <lineage>
        <taxon>Bacteria</taxon>
        <taxon>Bacillati</taxon>
        <taxon>Bacillota</taxon>
        <taxon>Bacilli</taxon>
        <taxon>Bacillales</taxon>
        <taxon>Bacillaceae</taxon>
        <taxon>Fredinandcohnia</taxon>
    </lineage>
</organism>
<dbReference type="SUPFAM" id="SSF53474">
    <property type="entry name" value="alpha/beta-Hydrolases"/>
    <property type="match status" value="1"/>
</dbReference>
<dbReference type="AlphaFoldDB" id="A0AAW5E5Y5"/>